<gene>
    <name evidence="4" type="ORF">MBBAR_32c00070</name>
</gene>
<evidence type="ECO:0000256" key="1">
    <source>
        <dbReference type="ARBA" id="ARBA00022741"/>
    </source>
</evidence>
<name>A0A1V6MZR7_METAZ</name>
<accession>A0A1V6MZR7</accession>
<keyword evidence="4" id="KW-0418">Kinase</keyword>
<dbReference type="GO" id="GO:0016301">
    <property type="term" value="F:kinase activity"/>
    <property type="evidence" value="ECO:0007669"/>
    <property type="project" value="UniProtKB-KW"/>
</dbReference>
<dbReference type="Proteomes" id="UP000191661">
    <property type="component" value="Unassembled WGS sequence"/>
</dbReference>
<keyword evidence="4" id="KW-0808">Transferase</keyword>
<dbReference type="PANTHER" id="PTHR41930">
    <property type="entry name" value="UPF0200 PROTEIN MJ1399"/>
    <property type="match status" value="1"/>
</dbReference>
<comment type="similarity">
    <text evidence="3">Belongs to the UPF0200 family.</text>
</comment>
<sequence>MKVVGISGLPGSGKSLVSKIAKEKNIIVINMGDLVRKEAKKRNADVGETSIKLREEFGEYVLAKLTIEKIKKESETANSKNIFIIEGIRSQHEVRMFRKSFKNFFLLSVFASPKTRFNRLKSRNRNDDSVEYEGFLKRDQRELDFGIGNVVATSDCIIINESDLETYKNQINGFFNKILN</sequence>
<comment type="caution">
    <text evidence="4">The sequence shown here is derived from an EMBL/GenBank/DDBJ whole genome shotgun (WGS) entry which is preliminary data.</text>
</comment>
<dbReference type="HAMAP" id="MF_01111">
    <property type="entry name" value="UPF0200"/>
    <property type="match status" value="1"/>
</dbReference>
<dbReference type="Pfam" id="PF13207">
    <property type="entry name" value="AAA_17"/>
    <property type="match status" value="1"/>
</dbReference>
<evidence type="ECO:0000313" key="5">
    <source>
        <dbReference type="Proteomes" id="UP000191661"/>
    </source>
</evidence>
<dbReference type="SUPFAM" id="SSF52540">
    <property type="entry name" value="P-loop containing nucleoside triphosphate hydrolases"/>
    <property type="match status" value="1"/>
</dbReference>
<evidence type="ECO:0000256" key="2">
    <source>
        <dbReference type="ARBA" id="ARBA00022840"/>
    </source>
</evidence>
<dbReference type="RefSeq" id="WP_080461173.1">
    <property type="nucleotide sequence ID" value="NZ_JXMW01000032.1"/>
</dbReference>
<keyword evidence="1 3" id="KW-0547">Nucleotide-binding</keyword>
<dbReference type="InterPro" id="IPR022970">
    <property type="entry name" value="NTP_hydrolase-rel"/>
</dbReference>
<keyword evidence="5" id="KW-1185">Reference proteome</keyword>
<reference evidence="4 5" key="1">
    <citation type="submission" date="2014-12" db="EMBL/GenBank/DDBJ databases">
        <title>Genome sequence of Methanobrevibacter arboriphilicus DH1, DSM1125.</title>
        <authorList>
            <person name="Poehlein A."/>
            <person name="Thauer R.K."/>
            <person name="Seedorf H."/>
            <person name="Daniel R."/>
        </authorList>
    </citation>
    <scope>NUCLEOTIDE SEQUENCE [LARGE SCALE GENOMIC DNA]</scope>
    <source>
        <strain evidence="4 5">DH1</strain>
    </source>
</reference>
<dbReference type="PANTHER" id="PTHR41930:SF1">
    <property type="entry name" value="DEPHOSPHO-COA KINASE"/>
    <property type="match status" value="1"/>
</dbReference>
<dbReference type="Gene3D" id="3.40.50.300">
    <property type="entry name" value="P-loop containing nucleotide triphosphate hydrolases"/>
    <property type="match status" value="1"/>
</dbReference>
<feature type="binding site" evidence="3">
    <location>
        <begin position="8"/>
        <end position="15"/>
    </location>
    <ligand>
        <name>ATP</name>
        <dbReference type="ChEBI" id="CHEBI:30616"/>
    </ligand>
</feature>
<protein>
    <recommendedName>
        <fullName evidence="3">UPF0200 protein MBBAR_32c00070</fullName>
    </recommendedName>
</protein>
<dbReference type="AlphaFoldDB" id="A0A1V6MZR7"/>
<dbReference type="EMBL" id="JXMW01000032">
    <property type="protein sequence ID" value="OQD57960.1"/>
    <property type="molecule type" value="Genomic_DNA"/>
</dbReference>
<dbReference type="GO" id="GO:0005524">
    <property type="term" value="F:ATP binding"/>
    <property type="evidence" value="ECO:0007669"/>
    <property type="project" value="UniProtKB-UniRule"/>
</dbReference>
<dbReference type="OrthoDB" id="85381at2157"/>
<evidence type="ECO:0000256" key="3">
    <source>
        <dbReference type="HAMAP-Rule" id="MF_01111"/>
    </source>
</evidence>
<dbReference type="InterPro" id="IPR027417">
    <property type="entry name" value="P-loop_NTPase"/>
</dbReference>
<evidence type="ECO:0000313" key="4">
    <source>
        <dbReference type="EMBL" id="OQD57960.1"/>
    </source>
</evidence>
<keyword evidence="2 3" id="KW-0067">ATP-binding</keyword>
<organism evidence="4 5">
    <name type="scientific">Methanobrevibacter arboriphilus JCM 13429 = DSM 1125</name>
    <dbReference type="NCBI Taxonomy" id="1300164"/>
    <lineage>
        <taxon>Archaea</taxon>
        <taxon>Methanobacteriati</taxon>
        <taxon>Methanobacteriota</taxon>
        <taxon>Methanomada group</taxon>
        <taxon>Methanobacteria</taxon>
        <taxon>Methanobacteriales</taxon>
        <taxon>Methanobacteriaceae</taxon>
        <taxon>Methanobrevibacter</taxon>
    </lineage>
</organism>
<proteinExistence type="inferred from homology"/>